<comment type="caution">
    <text evidence="1">The sequence shown here is derived from an EMBL/GenBank/DDBJ whole genome shotgun (WGS) entry which is preliminary data.</text>
</comment>
<protein>
    <submittedName>
        <fullName evidence="1">Uncharacterized protein</fullName>
    </submittedName>
</protein>
<evidence type="ECO:0000313" key="1">
    <source>
        <dbReference type="EMBL" id="KAG1544191.1"/>
    </source>
</evidence>
<organism evidence="1 2">
    <name type="scientific">Rhizopus oryzae</name>
    <name type="common">Mucormycosis agent</name>
    <name type="synonym">Rhizopus arrhizus var. delemar</name>
    <dbReference type="NCBI Taxonomy" id="64495"/>
    <lineage>
        <taxon>Eukaryota</taxon>
        <taxon>Fungi</taxon>
        <taxon>Fungi incertae sedis</taxon>
        <taxon>Mucoromycota</taxon>
        <taxon>Mucoromycotina</taxon>
        <taxon>Mucoromycetes</taxon>
        <taxon>Mucorales</taxon>
        <taxon>Mucorineae</taxon>
        <taxon>Rhizopodaceae</taxon>
        <taxon>Rhizopus</taxon>
    </lineage>
</organism>
<dbReference type="GO" id="GO:0004177">
    <property type="term" value="F:aminopeptidase activity"/>
    <property type="evidence" value="ECO:0007669"/>
    <property type="project" value="InterPro"/>
</dbReference>
<name>A0A9P6YBL3_RHIOR</name>
<accession>A0A9P6YBL3</accession>
<dbReference type="Proteomes" id="UP000717996">
    <property type="component" value="Unassembled WGS sequence"/>
</dbReference>
<gene>
    <name evidence="1" type="ORF">G6F51_006219</name>
</gene>
<dbReference type="GO" id="GO:0008270">
    <property type="term" value="F:zinc ion binding"/>
    <property type="evidence" value="ECO:0007669"/>
    <property type="project" value="InterPro"/>
</dbReference>
<dbReference type="Gene3D" id="3.40.630.10">
    <property type="entry name" value="Zn peptidases"/>
    <property type="match status" value="1"/>
</dbReference>
<dbReference type="GO" id="GO:0006508">
    <property type="term" value="P:proteolysis"/>
    <property type="evidence" value="ECO:0007669"/>
    <property type="project" value="InterPro"/>
</dbReference>
<dbReference type="Pfam" id="PF02127">
    <property type="entry name" value="Peptidase_M18"/>
    <property type="match status" value="1"/>
</dbReference>
<evidence type="ECO:0000313" key="2">
    <source>
        <dbReference type="Proteomes" id="UP000717996"/>
    </source>
</evidence>
<reference evidence="1" key="1">
    <citation type="journal article" date="2020" name="Microb. Genom.">
        <title>Genetic diversity of clinical and environmental Mucorales isolates obtained from an investigation of mucormycosis cases among solid organ transplant recipients.</title>
        <authorList>
            <person name="Nguyen M.H."/>
            <person name="Kaul D."/>
            <person name="Muto C."/>
            <person name="Cheng S.J."/>
            <person name="Richter R.A."/>
            <person name="Bruno V.M."/>
            <person name="Liu G."/>
            <person name="Beyhan S."/>
            <person name="Sundermann A.J."/>
            <person name="Mounaud S."/>
            <person name="Pasculle A.W."/>
            <person name="Nierman W.C."/>
            <person name="Driscoll E."/>
            <person name="Cumbie R."/>
            <person name="Clancy C.J."/>
            <person name="Dupont C.L."/>
        </authorList>
    </citation>
    <scope>NUCLEOTIDE SEQUENCE</scope>
    <source>
        <strain evidence="1">GL16</strain>
    </source>
</reference>
<dbReference type="EMBL" id="JAANIT010000826">
    <property type="protein sequence ID" value="KAG1544191.1"/>
    <property type="molecule type" value="Genomic_DNA"/>
</dbReference>
<sequence length="78" mass="8994">MYKPTFPNLAQDFIEAVNKFSSIHEAYEILKNHSCKEIKEHDSWNDGLIQRQGEYYFTCNASALIAFEVGVQHNGGIW</sequence>
<dbReference type="AlphaFoldDB" id="A0A9P6YBL3"/>
<dbReference type="InterPro" id="IPR001948">
    <property type="entry name" value="Peptidase_M18"/>
</dbReference>
<proteinExistence type="predicted"/>